<dbReference type="EMBL" id="LCLS01000006">
    <property type="protein sequence ID" value="KKU22113.1"/>
    <property type="molecule type" value="Genomic_DNA"/>
</dbReference>
<dbReference type="Proteomes" id="UP000034107">
    <property type="component" value="Unassembled WGS sequence"/>
</dbReference>
<proteinExistence type="predicted"/>
<protein>
    <submittedName>
        <fullName evidence="5">Phosphopantothenoylcysteine decarboxylase</fullName>
    </submittedName>
</protein>
<dbReference type="Pfam" id="PF18915">
    <property type="entry name" value="DUF5667"/>
    <property type="match status" value="1"/>
</dbReference>
<gene>
    <name evidence="5" type="ORF">UX31_C0006G0025</name>
</gene>
<evidence type="ECO:0000259" key="4">
    <source>
        <dbReference type="Pfam" id="PF18915"/>
    </source>
</evidence>
<evidence type="ECO:0000256" key="1">
    <source>
        <dbReference type="SAM" id="Coils"/>
    </source>
</evidence>
<feature type="compositionally biased region" description="Basic and acidic residues" evidence="2">
    <location>
        <begin position="301"/>
        <end position="311"/>
    </location>
</feature>
<feature type="region of interest" description="Disordered" evidence="2">
    <location>
        <begin position="243"/>
        <end position="311"/>
    </location>
</feature>
<dbReference type="AlphaFoldDB" id="A0A0G1QWF0"/>
<feature type="compositionally biased region" description="Acidic residues" evidence="2">
    <location>
        <begin position="249"/>
        <end position="300"/>
    </location>
</feature>
<evidence type="ECO:0000256" key="2">
    <source>
        <dbReference type="SAM" id="MobiDB-lite"/>
    </source>
</evidence>
<name>A0A0G1QWF0_9BACT</name>
<reference evidence="5 6" key="1">
    <citation type="journal article" date="2015" name="Nature">
        <title>rRNA introns, odd ribosomes, and small enigmatic genomes across a large radiation of phyla.</title>
        <authorList>
            <person name="Brown C.T."/>
            <person name="Hug L.A."/>
            <person name="Thomas B.C."/>
            <person name="Sharon I."/>
            <person name="Castelle C.J."/>
            <person name="Singh A."/>
            <person name="Wilkins M.J."/>
            <person name="Williams K.H."/>
            <person name="Banfield J.F."/>
        </authorList>
    </citation>
    <scope>NUCLEOTIDE SEQUENCE [LARGE SCALE GENOMIC DNA]</scope>
</reference>
<keyword evidence="1" id="KW-0175">Coiled coil</keyword>
<dbReference type="InterPro" id="IPR043725">
    <property type="entry name" value="DUF5667"/>
</dbReference>
<evidence type="ECO:0000313" key="6">
    <source>
        <dbReference type="Proteomes" id="UP000034107"/>
    </source>
</evidence>
<keyword evidence="3" id="KW-0732">Signal</keyword>
<dbReference type="SUPFAM" id="SSF58113">
    <property type="entry name" value="Apolipoprotein A-I"/>
    <property type="match status" value="1"/>
</dbReference>
<feature type="coiled-coil region" evidence="1">
    <location>
        <begin position="75"/>
        <end position="174"/>
    </location>
</feature>
<evidence type="ECO:0000256" key="3">
    <source>
        <dbReference type="SAM" id="SignalP"/>
    </source>
</evidence>
<feature type="chain" id="PRO_5002539312" evidence="3">
    <location>
        <begin position="29"/>
        <end position="311"/>
    </location>
</feature>
<feature type="domain" description="DUF5667" evidence="4">
    <location>
        <begin position="49"/>
        <end position="153"/>
    </location>
</feature>
<organism evidence="5 6">
    <name type="scientific">Candidatus Nomurabacteria bacterium GW2011_GWA1_46_11</name>
    <dbReference type="NCBI Taxonomy" id="1618732"/>
    <lineage>
        <taxon>Bacteria</taxon>
        <taxon>Candidatus Nomuraibacteriota</taxon>
    </lineage>
</organism>
<comment type="caution">
    <text evidence="5">The sequence shown here is derived from an EMBL/GenBank/DDBJ whole genome shotgun (WGS) entry which is preliminary data.</text>
</comment>
<feature type="signal peptide" evidence="3">
    <location>
        <begin position="1"/>
        <end position="28"/>
    </location>
</feature>
<sequence>MNKTMYGKIVAIVALSLMVAVPVLPAVAQDDAGTATDTVEVVEEGNDTGILPTNPFYFIKEWGRGFRRIFIVNPVKRAEFELRITDEKAQELEKVSEVDGENEDGIDRAARNYEEAVARLKTRLEKVGESSENPNVQELLNKLAERAAEHQDLMARLRTRYEQFEELRSRLEQAGQSVGDAVDSVREGVGVVQELRERVQMGDTELRTELKEKLEEFRDGVTRGRLEIKEKINGEEMRFRFENRLRMGDDEDEVEDAGDENKDEIEDADDEEDLDEDENEDEDVEDKDNDDGSGDDDNNDSEDRSGSSDED</sequence>
<evidence type="ECO:0000313" key="5">
    <source>
        <dbReference type="EMBL" id="KKU22113.1"/>
    </source>
</evidence>
<accession>A0A0G1QWF0</accession>